<sequence>MPSSLGLALLPGEPGSRFVAGPGSRRGPGGPGPRQAACVGRRALPASGAARRLCSRARVRQCYQQFVFVNACFAPYKQAAVGARIKFQTPLASDGFLDGGRASEKPSSLLGGQITLAKSSVCGAAVPFPWTEKLVAHMGSR</sequence>
<organism evidence="2 3">
    <name type="scientific">Prorocentrum cordatum</name>
    <dbReference type="NCBI Taxonomy" id="2364126"/>
    <lineage>
        <taxon>Eukaryota</taxon>
        <taxon>Sar</taxon>
        <taxon>Alveolata</taxon>
        <taxon>Dinophyceae</taxon>
        <taxon>Prorocentrales</taxon>
        <taxon>Prorocentraceae</taxon>
        <taxon>Prorocentrum</taxon>
    </lineage>
</organism>
<dbReference type="EMBL" id="CAUYUJ010014186">
    <property type="protein sequence ID" value="CAK0837938.1"/>
    <property type="molecule type" value="Genomic_DNA"/>
</dbReference>
<evidence type="ECO:0000313" key="2">
    <source>
        <dbReference type="EMBL" id="CAK0837938.1"/>
    </source>
</evidence>
<reference evidence="2" key="1">
    <citation type="submission" date="2023-10" db="EMBL/GenBank/DDBJ databases">
        <authorList>
            <person name="Chen Y."/>
            <person name="Shah S."/>
            <person name="Dougan E. K."/>
            <person name="Thang M."/>
            <person name="Chan C."/>
        </authorList>
    </citation>
    <scope>NUCLEOTIDE SEQUENCE [LARGE SCALE GENOMIC DNA]</scope>
</reference>
<evidence type="ECO:0000256" key="1">
    <source>
        <dbReference type="SAM" id="MobiDB-lite"/>
    </source>
</evidence>
<feature type="region of interest" description="Disordered" evidence="1">
    <location>
        <begin position="11"/>
        <end position="36"/>
    </location>
</feature>
<name>A0ABN9SZL4_9DINO</name>
<dbReference type="Proteomes" id="UP001189429">
    <property type="component" value="Unassembled WGS sequence"/>
</dbReference>
<proteinExistence type="predicted"/>
<gene>
    <name evidence="2" type="ORF">PCOR1329_LOCUS34008</name>
</gene>
<protein>
    <submittedName>
        <fullName evidence="2">Uncharacterized protein</fullName>
    </submittedName>
</protein>
<keyword evidence="3" id="KW-1185">Reference proteome</keyword>
<comment type="caution">
    <text evidence="2">The sequence shown here is derived from an EMBL/GenBank/DDBJ whole genome shotgun (WGS) entry which is preliminary data.</text>
</comment>
<evidence type="ECO:0000313" key="3">
    <source>
        <dbReference type="Proteomes" id="UP001189429"/>
    </source>
</evidence>
<accession>A0ABN9SZL4</accession>